<keyword evidence="3" id="KW-0203">Cytokinin biosynthesis</keyword>
<comment type="similarity">
    <text evidence="2 3">Belongs to the LOG family.</text>
</comment>
<keyword evidence="3" id="KW-0378">Hydrolase</keyword>
<evidence type="ECO:0000256" key="2">
    <source>
        <dbReference type="ARBA" id="ARBA00006763"/>
    </source>
</evidence>
<evidence type="ECO:0000313" key="4">
    <source>
        <dbReference type="EMBL" id="MDY0882693.1"/>
    </source>
</evidence>
<dbReference type="PANTHER" id="PTHR31223">
    <property type="entry name" value="LOG FAMILY PROTEIN YJL055W"/>
    <property type="match status" value="1"/>
</dbReference>
<evidence type="ECO:0000256" key="1">
    <source>
        <dbReference type="ARBA" id="ARBA00000274"/>
    </source>
</evidence>
<dbReference type="InterPro" id="IPR031100">
    <property type="entry name" value="LOG_fam"/>
</dbReference>
<sequence>MAVIKSICVYCGSSFGASPRYAVIADELGREMGRRGMRLVYGGGRVGLMGKVADAVLKAGGQVTGIIPKHLEDAEVGHQGLTELKIVDSMHTRKRMMFDQSDAFVILPGGAGTLDETFEIITWRQLKLHDKPVVILNVDGYWDKLIGLFDHVIDNGFARPSVRQLFSVVNGVGRLFDLLAQQPETADTDYPERM</sequence>
<proteinExistence type="inferred from homology"/>
<gene>
    <name evidence="4" type="ORF">SMD27_07555</name>
</gene>
<keyword evidence="5" id="KW-1185">Reference proteome</keyword>
<accession>A0ABU5EAY6</accession>
<evidence type="ECO:0000256" key="3">
    <source>
        <dbReference type="RuleBase" id="RU363015"/>
    </source>
</evidence>
<dbReference type="PANTHER" id="PTHR31223:SF70">
    <property type="entry name" value="LOG FAMILY PROTEIN YJL055W"/>
    <property type="match status" value="1"/>
</dbReference>
<reference evidence="4 5" key="1">
    <citation type="journal article" date="2016" name="Antonie Van Leeuwenhoek">
        <title>Dongia soli sp. nov., isolated from soil from Dokdo, Korea.</title>
        <authorList>
            <person name="Kim D.U."/>
            <person name="Lee H."/>
            <person name="Kim H."/>
            <person name="Kim S.G."/>
            <person name="Ka J.O."/>
        </authorList>
    </citation>
    <scope>NUCLEOTIDE SEQUENCE [LARGE SCALE GENOMIC DNA]</scope>
    <source>
        <strain evidence="4 5">D78</strain>
    </source>
</reference>
<protein>
    <recommendedName>
        <fullName evidence="3">Cytokinin riboside 5'-monophosphate phosphoribohydrolase</fullName>
        <ecNumber evidence="3">3.2.2.n1</ecNumber>
    </recommendedName>
</protein>
<comment type="caution">
    <text evidence="4">The sequence shown here is derived from an EMBL/GenBank/DDBJ whole genome shotgun (WGS) entry which is preliminary data.</text>
</comment>
<dbReference type="EMBL" id="JAXCLW010000002">
    <property type="protein sequence ID" value="MDY0882693.1"/>
    <property type="molecule type" value="Genomic_DNA"/>
</dbReference>
<name>A0ABU5EAY6_9PROT</name>
<dbReference type="SUPFAM" id="SSF102405">
    <property type="entry name" value="MCP/YpsA-like"/>
    <property type="match status" value="1"/>
</dbReference>
<dbReference type="NCBIfam" id="TIGR00730">
    <property type="entry name" value="Rossman fold protein, TIGR00730 family"/>
    <property type="match status" value="1"/>
</dbReference>
<dbReference type="Gene3D" id="3.40.50.450">
    <property type="match status" value="1"/>
</dbReference>
<dbReference type="Proteomes" id="UP001279642">
    <property type="component" value="Unassembled WGS sequence"/>
</dbReference>
<dbReference type="RefSeq" id="WP_320507759.1">
    <property type="nucleotide sequence ID" value="NZ_JAXCLW010000002.1"/>
</dbReference>
<dbReference type="EC" id="3.2.2.n1" evidence="3"/>
<evidence type="ECO:0000313" key="5">
    <source>
        <dbReference type="Proteomes" id="UP001279642"/>
    </source>
</evidence>
<dbReference type="InterPro" id="IPR005269">
    <property type="entry name" value="LOG"/>
</dbReference>
<dbReference type="Pfam" id="PF03641">
    <property type="entry name" value="Lysine_decarbox"/>
    <property type="match status" value="1"/>
</dbReference>
<comment type="catalytic activity">
    <reaction evidence="1">
        <text>AMP + H2O = D-ribose 5-phosphate + adenine</text>
        <dbReference type="Rhea" id="RHEA:20129"/>
        <dbReference type="ChEBI" id="CHEBI:15377"/>
        <dbReference type="ChEBI" id="CHEBI:16708"/>
        <dbReference type="ChEBI" id="CHEBI:78346"/>
        <dbReference type="ChEBI" id="CHEBI:456215"/>
        <dbReference type="EC" id="3.2.2.4"/>
    </reaction>
</comment>
<organism evidence="4 5">
    <name type="scientific">Dongia soli</name>
    <dbReference type="NCBI Taxonomy" id="600628"/>
    <lineage>
        <taxon>Bacteria</taxon>
        <taxon>Pseudomonadati</taxon>
        <taxon>Pseudomonadota</taxon>
        <taxon>Alphaproteobacteria</taxon>
        <taxon>Rhodospirillales</taxon>
        <taxon>Dongiaceae</taxon>
        <taxon>Dongia</taxon>
    </lineage>
</organism>